<dbReference type="Proteomes" id="UP001201163">
    <property type="component" value="Unassembled WGS sequence"/>
</dbReference>
<evidence type="ECO:0000256" key="2">
    <source>
        <dbReference type="SAM" id="SignalP"/>
    </source>
</evidence>
<protein>
    <submittedName>
        <fullName evidence="4">WSC domain-containing protein</fullName>
    </submittedName>
</protein>
<keyword evidence="2" id="KW-0732">Signal</keyword>
<dbReference type="InterPro" id="IPR002889">
    <property type="entry name" value="WSC_carb-bd"/>
</dbReference>
<dbReference type="InterPro" id="IPR051589">
    <property type="entry name" value="Sialate-O-sulfotransferase"/>
</dbReference>
<accession>A0AAD4L8T5</accession>
<dbReference type="SMART" id="SM00321">
    <property type="entry name" value="WSC"/>
    <property type="match status" value="2"/>
</dbReference>
<comment type="caution">
    <text evidence="4">The sequence shown here is derived from an EMBL/GenBank/DDBJ whole genome shotgun (WGS) entry which is preliminary data.</text>
</comment>
<feature type="domain" description="WSC" evidence="3">
    <location>
        <begin position="26"/>
        <end position="120"/>
    </location>
</feature>
<dbReference type="Pfam" id="PF01822">
    <property type="entry name" value="WSC"/>
    <property type="match status" value="2"/>
</dbReference>
<evidence type="ECO:0000256" key="1">
    <source>
        <dbReference type="ARBA" id="ARBA00022737"/>
    </source>
</evidence>
<name>A0AAD4L8T5_9AGAM</name>
<organism evidence="4 5">
    <name type="scientific">Lactarius akahatsu</name>
    <dbReference type="NCBI Taxonomy" id="416441"/>
    <lineage>
        <taxon>Eukaryota</taxon>
        <taxon>Fungi</taxon>
        <taxon>Dikarya</taxon>
        <taxon>Basidiomycota</taxon>
        <taxon>Agaricomycotina</taxon>
        <taxon>Agaricomycetes</taxon>
        <taxon>Russulales</taxon>
        <taxon>Russulaceae</taxon>
        <taxon>Lactarius</taxon>
    </lineage>
</organism>
<evidence type="ECO:0000313" key="4">
    <source>
        <dbReference type="EMBL" id="KAH8981870.1"/>
    </source>
</evidence>
<dbReference type="AlphaFoldDB" id="A0AAD4L8T5"/>
<feature type="domain" description="WSC" evidence="3">
    <location>
        <begin position="133"/>
        <end position="226"/>
    </location>
</feature>
<keyword evidence="1" id="KW-0677">Repeat</keyword>
<keyword evidence="5" id="KW-1185">Reference proteome</keyword>
<dbReference type="PROSITE" id="PS51212">
    <property type="entry name" value="WSC"/>
    <property type="match status" value="2"/>
</dbReference>
<sequence length="226" mass="24455">MRMIHLLPTGFQLALFLTIVPFIYAKPTSLGCFTDDPSDRMLTSATFKDSSHMTVESCVKFCNHRKYLYAGLENGEDCYCGNYLAESAKIGLPSECSAKCPGNSNEICGAGHHLNLYWSGAVPTPIISSDVGEWKFLACYSDSTKKTLSLASVTGGEDCMTVASCGDECMRSGYALAGMEFGRDCYCGDGSTIDNPIPSENCMLACFGNSTEVCGGPHTLTWYYLD</sequence>
<evidence type="ECO:0000259" key="3">
    <source>
        <dbReference type="PROSITE" id="PS51212"/>
    </source>
</evidence>
<proteinExistence type="predicted"/>
<reference evidence="4" key="1">
    <citation type="submission" date="2022-01" db="EMBL/GenBank/DDBJ databases">
        <title>Comparative genomics reveals a dynamic genome evolution in the ectomycorrhizal milk-cap (Lactarius) mushrooms.</title>
        <authorList>
            <consortium name="DOE Joint Genome Institute"/>
            <person name="Lebreton A."/>
            <person name="Tang N."/>
            <person name="Kuo A."/>
            <person name="LaButti K."/>
            <person name="Drula E."/>
            <person name="Barry K."/>
            <person name="Clum A."/>
            <person name="Lipzen A."/>
            <person name="Mousain D."/>
            <person name="Ng V."/>
            <person name="Wang R."/>
            <person name="Wang X."/>
            <person name="Dai Y."/>
            <person name="Henrissat B."/>
            <person name="Grigoriev I.V."/>
            <person name="Guerin-Laguette A."/>
            <person name="Yu F."/>
            <person name="Martin F.M."/>
        </authorList>
    </citation>
    <scope>NUCLEOTIDE SEQUENCE</scope>
    <source>
        <strain evidence="4">QP</strain>
    </source>
</reference>
<evidence type="ECO:0000313" key="5">
    <source>
        <dbReference type="Proteomes" id="UP001201163"/>
    </source>
</evidence>
<feature type="chain" id="PRO_5042081725" evidence="2">
    <location>
        <begin position="26"/>
        <end position="226"/>
    </location>
</feature>
<feature type="signal peptide" evidence="2">
    <location>
        <begin position="1"/>
        <end position="25"/>
    </location>
</feature>
<gene>
    <name evidence="4" type="ORF">EDB92DRAFT_1896089</name>
</gene>
<dbReference type="PANTHER" id="PTHR45964:SF5">
    <property type="entry name" value="WSCD FAMILY MEMBER CG9164"/>
    <property type="match status" value="1"/>
</dbReference>
<dbReference type="PANTHER" id="PTHR45964">
    <property type="entry name" value="WSCD FAMILY MEMBER CG9164"/>
    <property type="match status" value="1"/>
</dbReference>
<dbReference type="EMBL" id="JAKELL010000109">
    <property type="protein sequence ID" value="KAH8981870.1"/>
    <property type="molecule type" value="Genomic_DNA"/>
</dbReference>